<organism evidence="2 3">
    <name type="scientific">Parelaphostrongylus tenuis</name>
    <name type="common">Meningeal worm</name>
    <dbReference type="NCBI Taxonomy" id="148309"/>
    <lineage>
        <taxon>Eukaryota</taxon>
        <taxon>Metazoa</taxon>
        <taxon>Ecdysozoa</taxon>
        <taxon>Nematoda</taxon>
        <taxon>Chromadorea</taxon>
        <taxon>Rhabditida</taxon>
        <taxon>Rhabditina</taxon>
        <taxon>Rhabditomorpha</taxon>
        <taxon>Strongyloidea</taxon>
        <taxon>Metastrongylidae</taxon>
        <taxon>Parelaphostrongylus</taxon>
    </lineage>
</organism>
<dbReference type="Pfam" id="PF10328">
    <property type="entry name" value="7TM_GPCR_Srx"/>
    <property type="match status" value="1"/>
</dbReference>
<reference evidence="2" key="1">
    <citation type="submission" date="2021-06" db="EMBL/GenBank/DDBJ databases">
        <title>Parelaphostrongylus tenuis whole genome reference sequence.</title>
        <authorList>
            <person name="Garwood T.J."/>
            <person name="Larsen P.A."/>
            <person name="Fountain-Jones N.M."/>
            <person name="Garbe J.R."/>
            <person name="Macchietto M.G."/>
            <person name="Kania S.A."/>
            <person name="Gerhold R.W."/>
            <person name="Richards J.E."/>
            <person name="Wolf T.M."/>
        </authorList>
    </citation>
    <scope>NUCLEOTIDE SEQUENCE</scope>
    <source>
        <strain evidence="2">MNPRO001-30</strain>
        <tissue evidence="2">Meninges</tissue>
    </source>
</reference>
<gene>
    <name evidence="2" type="ORF">KIN20_035055</name>
</gene>
<name>A0AAD5RAK4_PARTN</name>
<comment type="caution">
    <text evidence="2">The sequence shown here is derived from an EMBL/GenBank/DDBJ whole genome shotgun (WGS) entry which is preliminary data.</text>
</comment>
<evidence type="ECO:0000313" key="2">
    <source>
        <dbReference type="EMBL" id="KAJ1372792.1"/>
    </source>
</evidence>
<dbReference type="AlphaFoldDB" id="A0AAD5RAK4"/>
<evidence type="ECO:0000313" key="3">
    <source>
        <dbReference type="Proteomes" id="UP001196413"/>
    </source>
</evidence>
<keyword evidence="3" id="KW-1185">Reference proteome</keyword>
<evidence type="ECO:0000259" key="1">
    <source>
        <dbReference type="Pfam" id="PF10328"/>
    </source>
</evidence>
<dbReference type="InterPro" id="IPR019430">
    <property type="entry name" value="7TM_GPCR_serpentine_rcpt_Srx"/>
</dbReference>
<dbReference type="Proteomes" id="UP001196413">
    <property type="component" value="Unassembled WGS sequence"/>
</dbReference>
<proteinExistence type="predicted"/>
<sequence length="100" mass="11458">MVSSQLSFNGKGNKWKFASSKQTVYQNALFLYPQISYYCIRPLIGSKWGLFFTETFLWELCYGLDGFIMVLFHFRLSQINIKTAPTIPPTVGSCFVPLKS</sequence>
<accession>A0AAD5RAK4</accession>
<feature type="domain" description="7TM GPCR serpentine receptor class x (Srx)" evidence="1">
    <location>
        <begin position="20"/>
        <end position="73"/>
    </location>
</feature>
<dbReference type="EMBL" id="JAHQIW010007185">
    <property type="protein sequence ID" value="KAJ1372792.1"/>
    <property type="molecule type" value="Genomic_DNA"/>
</dbReference>
<protein>
    <recommendedName>
        <fullName evidence="1">7TM GPCR serpentine receptor class x (Srx) domain-containing protein</fullName>
    </recommendedName>
</protein>